<accession>A0AAD4WM21</accession>
<protein>
    <submittedName>
        <fullName evidence="2">Uncharacterized protein</fullName>
    </submittedName>
</protein>
<gene>
    <name evidence="2" type="ORF">L3X38_013731</name>
</gene>
<dbReference type="AlphaFoldDB" id="A0AAD4WM21"/>
<organism evidence="2 3">
    <name type="scientific">Prunus dulcis</name>
    <name type="common">Almond</name>
    <name type="synonym">Amygdalus dulcis</name>
    <dbReference type="NCBI Taxonomy" id="3755"/>
    <lineage>
        <taxon>Eukaryota</taxon>
        <taxon>Viridiplantae</taxon>
        <taxon>Streptophyta</taxon>
        <taxon>Embryophyta</taxon>
        <taxon>Tracheophyta</taxon>
        <taxon>Spermatophyta</taxon>
        <taxon>Magnoliopsida</taxon>
        <taxon>eudicotyledons</taxon>
        <taxon>Gunneridae</taxon>
        <taxon>Pentapetalae</taxon>
        <taxon>rosids</taxon>
        <taxon>fabids</taxon>
        <taxon>Rosales</taxon>
        <taxon>Rosaceae</taxon>
        <taxon>Amygdaloideae</taxon>
        <taxon>Amygdaleae</taxon>
        <taxon>Prunus</taxon>
    </lineage>
</organism>
<evidence type="ECO:0000313" key="3">
    <source>
        <dbReference type="Proteomes" id="UP001054821"/>
    </source>
</evidence>
<evidence type="ECO:0000313" key="2">
    <source>
        <dbReference type="EMBL" id="KAI5345854.1"/>
    </source>
</evidence>
<reference evidence="2 3" key="1">
    <citation type="journal article" date="2022" name="G3 (Bethesda)">
        <title>Whole-genome sequence and methylome profiling of the almond [Prunus dulcis (Mill.) D.A. Webb] cultivar 'Nonpareil'.</title>
        <authorList>
            <person name="D'Amico-Willman K.M."/>
            <person name="Ouma W.Z."/>
            <person name="Meulia T."/>
            <person name="Sideli G.M."/>
            <person name="Gradziel T.M."/>
            <person name="Fresnedo-Ramirez J."/>
        </authorList>
    </citation>
    <scope>NUCLEOTIDE SEQUENCE [LARGE SCALE GENOMIC DNA]</scope>
    <source>
        <strain evidence="2">Clone GOH B32 T37-40</strain>
    </source>
</reference>
<name>A0AAD4WM21_PRUDU</name>
<dbReference type="Proteomes" id="UP001054821">
    <property type="component" value="Chromosome 2"/>
</dbReference>
<keyword evidence="3" id="KW-1185">Reference proteome</keyword>
<feature type="region of interest" description="Disordered" evidence="1">
    <location>
        <begin position="17"/>
        <end position="43"/>
    </location>
</feature>
<dbReference type="EMBL" id="JAJFAZ020000002">
    <property type="protein sequence ID" value="KAI5345854.1"/>
    <property type="molecule type" value="Genomic_DNA"/>
</dbReference>
<proteinExistence type="predicted"/>
<comment type="caution">
    <text evidence="2">The sequence shown here is derived from an EMBL/GenBank/DDBJ whole genome shotgun (WGS) entry which is preliminary data.</text>
</comment>
<evidence type="ECO:0000256" key="1">
    <source>
        <dbReference type="SAM" id="MobiDB-lite"/>
    </source>
</evidence>
<sequence length="94" mass="10635">MELLLANSDSDVDVAYHWDKGSSTSKPKGSRRPQPPKFRRRGSWKISSRCHPRKYPGVAIHSMLEADDEAPEEMEVATKLDQGLSRCFLVKIHA</sequence>